<evidence type="ECO:0000256" key="1">
    <source>
        <dbReference type="SAM" id="MobiDB-lite"/>
    </source>
</evidence>
<evidence type="ECO:0000313" key="3">
    <source>
        <dbReference type="Proteomes" id="UP000268094"/>
    </source>
</evidence>
<dbReference type="EMBL" id="RAVZ01000227">
    <property type="protein sequence ID" value="RKG80411.1"/>
    <property type="molecule type" value="Genomic_DNA"/>
</dbReference>
<comment type="caution">
    <text evidence="2">The sequence shown here is derived from an EMBL/GenBank/DDBJ whole genome shotgun (WGS) entry which is preliminary data.</text>
</comment>
<dbReference type="RefSeq" id="WP_120543603.1">
    <property type="nucleotide sequence ID" value="NZ_RAVZ01000227.1"/>
</dbReference>
<name>A0A3A8IQA9_9BACT</name>
<keyword evidence="3" id="KW-1185">Reference proteome</keyword>
<organism evidence="2 3">
    <name type="scientific">Corallococcus terminator</name>
    <dbReference type="NCBI Taxonomy" id="2316733"/>
    <lineage>
        <taxon>Bacteria</taxon>
        <taxon>Pseudomonadati</taxon>
        <taxon>Myxococcota</taxon>
        <taxon>Myxococcia</taxon>
        <taxon>Myxococcales</taxon>
        <taxon>Cystobacterineae</taxon>
        <taxon>Myxococcaceae</taxon>
        <taxon>Corallococcus</taxon>
    </lineage>
</organism>
<reference evidence="3" key="1">
    <citation type="submission" date="2018-09" db="EMBL/GenBank/DDBJ databases">
        <authorList>
            <person name="Livingstone P.G."/>
            <person name="Whitworth D.E."/>
        </authorList>
    </citation>
    <scope>NUCLEOTIDE SEQUENCE [LARGE SCALE GENOMIC DNA]</scope>
    <source>
        <strain evidence="3">CA054A</strain>
    </source>
</reference>
<dbReference type="OrthoDB" id="5526096at2"/>
<feature type="region of interest" description="Disordered" evidence="1">
    <location>
        <begin position="30"/>
        <end position="54"/>
    </location>
</feature>
<sequence length="113" mass="12065">MNRRPASLLVSVGVLVGVSAVCLLPTVAEAQTTRARTPPPKATAPATPVPPAAPAPPLAYEYTFVTRQGPEEDLVELQRLGEEGWQVVSTVVVDGSTRRYVLMRGKQPEPAPH</sequence>
<dbReference type="Proteomes" id="UP000268094">
    <property type="component" value="Unassembled WGS sequence"/>
</dbReference>
<accession>A0A3A8IQA9</accession>
<proteinExistence type="predicted"/>
<protein>
    <recommendedName>
        <fullName evidence="4">DUF4177 domain-containing protein</fullName>
    </recommendedName>
</protein>
<feature type="compositionally biased region" description="Pro residues" evidence="1">
    <location>
        <begin position="37"/>
        <end position="54"/>
    </location>
</feature>
<evidence type="ECO:0008006" key="4">
    <source>
        <dbReference type="Google" id="ProtNLM"/>
    </source>
</evidence>
<gene>
    <name evidence="2" type="ORF">D7V88_27540</name>
</gene>
<evidence type="ECO:0000313" key="2">
    <source>
        <dbReference type="EMBL" id="RKG80411.1"/>
    </source>
</evidence>
<dbReference type="AlphaFoldDB" id="A0A3A8IQA9"/>